<feature type="domain" description="Sulfotransferase" evidence="3">
    <location>
        <begin position="38"/>
        <end position="259"/>
    </location>
</feature>
<name>A0A2V3II42_9FLOR</name>
<dbReference type="InterPro" id="IPR000863">
    <property type="entry name" value="Sulfotransferase_dom"/>
</dbReference>
<dbReference type="GO" id="GO:0008146">
    <property type="term" value="F:sulfotransferase activity"/>
    <property type="evidence" value="ECO:0007669"/>
    <property type="project" value="InterPro"/>
</dbReference>
<sequence length="324" mass="37398">MNGTATPPDADEVLQVLFSQLRVLFQTFNDPTDDFPPPEDVFIVSSFASGSNLVQHMCYQLLVAAKRVPTDPNGESYIDTTAVVPVLEVRNLLNLKEPHHRSKPQMWKTHVAVTPFLPYLNDNRKMIFCIRNPLDVCRSFLDFIIEWLSGLTVRDPEVRKAIYPRFFWDYFMSFPPLPDGSTPNLGLWFRHVKGWTEHDKGNTLYLIYEDVIKDFPKTIRTIAKFLCVPVTDAIMKQVLLMCDRDRMARNPRTRARLLSAALGLDPEKATRTRLLNGPSFKDIELPKACKDACWEKFYEATGCTTYEQLVDELRIRNKKLFAYL</sequence>
<dbReference type="Proteomes" id="UP000247409">
    <property type="component" value="Unassembled WGS sequence"/>
</dbReference>
<proteinExistence type="inferred from homology"/>
<dbReference type="EMBL" id="NBIV01000202">
    <property type="protein sequence ID" value="PXF41693.1"/>
    <property type="molecule type" value="Genomic_DNA"/>
</dbReference>
<accession>A0A2V3II42</accession>
<keyword evidence="5" id="KW-1185">Reference proteome</keyword>
<dbReference type="STRING" id="448386.A0A2V3II42"/>
<dbReference type="AlphaFoldDB" id="A0A2V3II42"/>
<dbReference type="SUPFAM" id="SSF52540">
    <property type="entry name" value="P-loop containing nucleoside triphosphate hydrolases"/>
    <property type="match status" value="1"/>
</dbReference>
<evidence type="ECO:0000256" key="1">
    <source>
        <dbReference type="ARBA" id="ARBA00005771"/>
    </source>
</evidence>
<evidence type="ECO:0000313" key="4">
    <source>
        <dbReference type="EMBL" id="PXF41693.1"/>
    </source>
</evidence>
<evidence type="ECO:0000313" key="5">
    <source>
        <dbReference type="Proteomes" id="UP000247409"/>
    </source>
</evidence>
<comment type="similarity">
    <text evidence="1">Belongs to the sulfotransferase 1 family.</text>
</comment>
<dbReference type="InterPro" id="IPR027417">
    <property type="entry name" value="P-loop_NTPase"/>
</dbReference>
<dbReference type="Pfam" id="PF00685">
    <property type="entry name" value="Sulfotransfer_1"/>
    <property type="match status" value="1"/>
</dbReference>
<dbReference type="PANTHER" id="PTHR11783">
    <property type="entry name" value="SULFOTRANSFERASE SULT"/>
    <property type="match status" value="1"/>
</dbReference>
<organism evidence="4 5">
    <name type="scientific">Gracilariopsis chorda</name>
    <dbReference type="NCBI Taxonomy" id="448386"/>
    <lineage>
        <taxon>Eukaryota</taxon>
        <taxon>Rhodophyta</taxon>
        <taxon>Florideophyceae</taxon>
        <taxon>Rhodymeniophycidae</taxon>
        <taxon>Gracilariales</taxon>
        <taxon>Gracilariaceae</taxon>
        <taxon>Gracilariopsis</taxon>
    </lineage>
</organism>
<evidence type="ECO:0000259" key="3">
    <source>
        <dbReference type="Pfam" id="PF00685"/>
    </source>
</evidence>
<protein>
    <submittedName>
        <fullName evidence="4">Sulfotransferase 1C3</fullName>
    </submittedName>
</protein>
<gene>
    <name evidence="4" type="ORF">BWQ96_08578</name>
</gene>
<comment type="caution">
    <text evidence="4">The sequence shown here is derived from an EMBL/GenBank/DDBJ whole genome shotgun (WGS) entry which is preliminary data.</text>
</comment>
<keyword evidence="2 4" id="KW-0808">Transferase</keyword>
<dbReference type="OrthoDB" id="205623at2759"/>
<reference evidence="4 5" key="1">
    <citation type="journal article" date="2018" name="Mol. Biol. Evol.">
        <title>Analysis of the draft genome of the red seaweed Gracilariopsis chorda provides insights into genome size evolution in Rhodophyta.</title>
        <authorList>
            <person name="Lee J."/>
            <person name="Yang E.C."/>
            <person name="Graf L."/>
            <person name="Yang J.H."/>
            <person name="Qiu H."/>
            <person name="Zel Zion U."/>
            <person name="Chan C.X."/>
            <person name="Stephens T.G."/>
            <person name="Weber A.P.M."/>
            <person name="Boo G.H."/>
            <person name="Boo S.M."/>
            <person name="Kim K.M."/>
            <person name="Shin Y."/>
            <person name="Jung M."/>
            <person name="Lee S.J."/>
            <person name="Yim H.S."/>
            <person name="Lee J.H."/>
            <person name="Bhattacharya D."/>
            <person name="Yoon H.S."/>
        </authorList>
    </citation>
    <scope>NUCLEOTIDE SEQUENCE [LARGE SCALE GENOMIC DNA]</scope>
    <source>
        <strain evidence="4 5">SKKU-2015</strain>
        <tissue evidence="4">Whole body</tissue>
    </source>
</reference>
<dbReference type="Gene3D" id="3.40.50.300">
    <property type="entry name" value="P-loop containing nucleotide triphosphate hydrolases"/>
    <property type="match status" value="1"/>
</dbReference>
<evidence type="ECO:0000256" key="2">
    <source>
        <dbReference type="ARBA" id="ARBA00022679"/>
    </source>
</evidence>